<reference evidence="1" key="1">
    <citation type="submission" date="2022-03" db="EMBL/GenBank/DDBJ databases">
        <authorList>
            <person name="Sayadi A."/>
        </authorList>
    </citation>
    <scope>NUCLEOTIDE SEQUENCE</scope>
</reference>
<proteinExistence type="predicted"/>
<accession>A0A9P0NVV9</accession>
<dbReference type="PANTHER" id="PTHR33053">
    <property type="entry name" value="PROTEIN, PUTATIVE-RELATED"/>
    <property type="match status" value="1"/>
</dbReference>
<organism evidence="1 2">
    <name type="scientific">Acanthoscelides obtectus</name>
    <name type="common">Bean weevil</name>
    <name type="synonym">Bruchus obtectus</name>
    <dbReference type="NCBI Taxonomy" id="200917"/>
    <lineage>
        <taxon>Eukaryota</taxon>
        <taxon>Metazoa</taxon>
        <taxon>Ecdysozoa</taxon>
        <taxon>Arthropoda</taxon>
        <taxon>Hexapoda</taxon>
        <taxon>Insecta</taxon>
        <taxon>Pterygota</taxon>
        <taxon>Neoptera</taxon>
        <taxon>Endopterygota</taxon>
        <taxon>Coleoptera</taxon>
        <taxon>Polyphaga</taxon>
        <taxon>Cucujiformia</taxon>
        <taxon>Chrysomeloidea</taxon>
        <taxon>Chrysomelidae</taxon>
        <taxon>Bruchinae</taxon>
        <taxon>Bruchini</taxon>
        <taxon>Acanthoscelides</taxon>
    </lineage>
</organism>
<dbReference type="EMBL" id="CAKOFQ010006677">
    <property type="protein sequence ID" value="CAH1958509.1"/>
    <property type="molecule type" value="Genomic_DNA"/>
</dbReference>
<evidence type="ECO:0000313" key="1">
    <source>
        <dbReference type="EMBL" id="CAH1958509.1"/>
    </source>
</evidence>
<evidence type="ECO:0000313" key="2">
    <source>
        <dbReference type="Proteomes" id="UP001152888"/>
    </source>
</evidence>
<comment type="caution">
    <text evidence="1">The sequence shown here is derived from an EMBL/GenBank/DDBJ whole genome shotgun (WGS) entry which is preliminary data.</text>
</comment>
<protein>
    <submittedName>
        <fullName evidence="1">Uncharacterized protein</fullName>
    </submittedName>
</protein>
<dbReference type="AlphaFoldDB" id="A0A9P0NVV9"/>
<dbReference type="OrthoDB" id="6629909at2759"/>
<keyword evidence="2" id="KW-1185">Reference proteome</keyword>
<gene>
    <name evidence="1" type="ORF">ACAOBT_LOCUS2680</name>
</gene>
<dbReference type="Proteomes" id="UP001152888">
    <property type="component" value="Unassembled WGS sequence"/>
</dbReference>
<sequence length="292" mass="32263">MKRNNLQTFYMRAKRAISHDPPASSNSGKSAISRISDSIEGNSSENANVDLSLTDCPLFDYLEENDETMGDHFGETELSAESSSSIEQNTKCSMDEICLQNKLVFWAIKYNIPNSALTDLMKILSNNVNECLPLDARTLLQTQRNILVDSVPPGEYYHFGLNEAIESLVSSLGSSWNSNTILLNINIDGLPLAKSSSSQVYPILVSVFGHKGTPGESSRWETIAAAHRIFVARHVTTLPHFSDVIGTSHPAHVAPLQSAVWFGSKKWQHVFVPGKECPSTIEKNKQLEREAI</sequence>
<name>A0A9P0NVV9_ACAOB</name>
<dbReference type="PANTHER" id="PTHR33053:SF24">
    <property type="entry name" value="TRANSPOSASE DOMAIN-CONTAINING PROTEIN"/>
    <property type="match status" value="1"/>
</dbReference>